<dbReference type="PANTHER" id="PTHR43441">
    <property type="entry name" value="RIBOSOMAL-PROTEIN-SERINE ACETYLTRANSFERASE"/>
    <property type="match status" value="1"/>
</dbReference>
<protein>
    <submittedName>
        <fullName evidence="2">GNAT family N-acetyltransferase</fullName>
    </submittedName>
</protein>
<evidence type="ECO:0000259" key="1">
    <source>
        <dbReference type="PROSITE" id="PS51186"/>
    </source>
</evidence>
<dbReference type="Gene3D" id="3.40.630.30">
    <property type="match status" value="1"/>
</dbReference>
<dbReference type="EMBL" id="JAIWIU010000189">
    <property type="protein sequence ID" value="MCA2018644.1"/>
    <property type="molecule type" value="Genomic_DNA"/>
</dbReference>
<dbReference type="Pfam" id="PF13302">
    <property type="entry name" value="Acetyltransf_3"/>
    <property type="match status" value="1"/>
</dbReference>
<dbReference type="Proteomes" id="UP001199044">
    <property type="component" value="Unassembled WGS sequence"/>
</dbReference>
<dbReference type="RefSeq" id="WP_225251990.1">
    <property type="nucleotide sequence ID" value="NZ_JAIWIU010000189.1"/>
</dbReference>
<proteinExistence type="predicted"/>
<comment type="caution">
    <text evidence="2">The sequence shown here is derived from an EMBL/GenBank/DDBJ whole genome shotgun (WGS) entry which is preliminary data.</text>
</comment>
<organism evidence="2 3">
    <name type="scientific">Vibrio tritonius</name>
    <dbReference type="NCBI Taxonomy" id="1435069"/>
    <lineage>
        <taxon>Bacteria</taxon>
        <taxon>Pseudomonadati</taxon>
        <taxon>Pseudomonadota</taxon>
        <taxon>Gammaproteobacteria</taxon>
        <taxon>Vibrionales</taxon>
        <taxon>Vibrionaceae</taxon>
        <taxon>Vibrio</taxon>
    </lineage>
</organism>
<evidence type="ECO:0000313" key="2">
    <source>
        <dbReference type="EMBL" id="MCA2018644.1"/>
    </source>
</evidence>
<dbReference type="InterPro" id="IPR051908">
    <property type="entry name" value="Ribosomal_N-acetyltransferase"/>
</dbReference>
<dbReference type="CDD" id="cd04301">
    <property type="entry name" value="NAT_SF"/>
    <property type="match status" value="1"/>
</dbReference>
<sequence length="182" mass="20677">MFTLDIDRELRLALIQPSFAKTYYDIVAQQRTYLSQWLAWPEHADGEGFFLNFIQTSLQNYAAGKSLTCSVIFSGQIVGTVSFNSIDHNLKKVEIGYWLREDYQGRGIMTRVVRKLIEVAFEEYQMEKVEIAAAEGNKASRSLCERLGFTLEGIITRAENLNGRIVDHAIYGLAKSHVTDSK</sequence>
<dbReference type="InterPro" id="IPR016181">
    <property type="entry name" value="Acyl_CoA_acyltransferase"/>
</dbReference>
<dbReference type="SUPFAM" id="SSF55729">
    <property type="entry name" value="Acyl-CoA N-acyltransferases (Nat)"/>
    <property type="match status" value="1"/>
</dbReference>
<name>A0ABS7YSI4_9VIBR</name>
<gene>
    <name evidence="2" type="ORF">LDJ79_21190</name>
</gene>
<dbReference type="PROSITE" id="PS51186">
    <property type="entry name" value="GNAT"/>
    <property type="match status" value="1"/>
</dbReference>
<keyword evidence="3" id="KW-1185">Reference proteome</keyword>
<dbReference type="PANTHER" id="PTHR43441:SF12">
    <property type="entry name" value="RIBOSOMAL N-ACETYLTRANSFERASE YDAF-RELATED"/>
    <property type="match status" value="1"/>
</dbReference>
<dbReference type="InterPro" id="IPR000182">
    <property type="entry name" value="GNAT_dom"/>
</dbReference>
<reference evidence="3" key="1">
    <citation type="submission" date="2023-07" db="EMBL/GenBank/DDBJ databases">
        <title>Molecular identification of indigenous halophilic bacteria isolated from red sea cost, biodegradation of synthetic dyes and assessment of degraded metabolite toxicity.</title>
        <authorList>
            <person name="Chaieb K."/>
            <person name="Altayb H.N."/>
        </authorList>
    </citation>
    <scope>NUCLEOTIDE SEQUENCE [LARGE SCALE GENOMIC DNA]</scope>
    <source>
        <strain evidence="3">K20</strain>
    </source>
</reference>
<accession>A0ABS7YSI4</accession>
<feature type="domain" description="N-acetyltransferase" evidence="1">
    <location>
        <begin position="24"/>
        <end position="176"/>
    </location>
</feature>
<evidence type="ECO:0000313" key="3">
    <source>
        <dbReference type="Proteomes" id="UP001199044"/>
    </source>
</evidence>